<name>A0AAW0J435_QUESU</name>
<feature type="region of interest" description="Disordered" evidence="1">
    <location>
        <begin position="234"/>
        <end position="255"/>
    </location>
</feature>
<evidence type="ECO:0000256" key="1">
    <source>
        <dbReference type="SAM" id="MobiDB-lite"/>
    </source>
</evidence>
<reference evidence="2 3" key="1">
    <citation type="journal article" date="2018" name="Sci. Data">
        <title>The draft genome sequence of cork oak.</title>
        <authorList>
            <person name="Ramos A.M."/>
            <person name="Usie A."/>
            <person name="Barbosa P."/>
            <person name="Barros P.M."/>
            <person name="Capote T."/>
            <person name="Chaves I."/>
            <person name="Simoes F."/>
            <person name="Abreu I."/>
            <person name="Carrasquinho I."/>
            <person name="Faro C."/>
            <person name="Guimaraes J.B."/>
            <person name="Mendonca D."/>
            <person name="Nobrega F."/>
            <person name="Rodrigues L."/>
            <person name="Saibo N.J.M."/>
            <person name="Varela M.C."/>
            <person name="Egas C."/>
            <person name="Matos J."/>
            <person name="Miguel C.M."/>
            <person name="Oliveira M.M."/>
            <person name="Ricardo C.P."/>
            <person name="Goncalves S."/>
        </authorList>
    </citation>
    <scope>NUCLEOTIDE SEQUENCE [LARGE SCALE GENOMIC DNA]</scope>
    <source>
        <strain evidence="3">cv. HL8</strain>
    </source>
</reference>
<evidence type="ECO:0000313" key="3">
    <source>
        <dbReference type="Proteomes" id="UP000237347"/>
    </source>
</evidence>
<dbReference type="AlphaFoldDB" id="A0AAW0J435"/>
<organism evidence="2 3">
    <name type="scientific">Quercus suber</name>
    <name type="common">Cork oak</name>
    <dbReference type="NCBI Taxonomy" id="58331"/>
    <lineage>
        <taxon>Eukaryota</taxon>
        <taxon>Viridiplantae</taxon>
        <taxon>Streptophyta</taxon>
        <taxon>Embryophyta</taxon>
        <taxon>Tracheophyta</taxon>
        <taxon>Spermatophyta</taxon>
        <taxon>Magnoliopsida</taxon>
        <taxon>eudicotyledons</taxon>
        <taxon>Gunneridae</taxon>
        <taxon>Pentapetalae</taxon>
        <taxon>rosids</taxon>
        <taxon>fabids</taxon>
        <taxon>Fagales</taxon>
        <taxon>Fagaceae</taxon>
        <taxon>Quercus</taxon>
    </lineage>
</organism>
<comment type="caution">
    <text evidence="2">The sequence shown here is derived from an EMBL/GenBank/DDBJ whole genome shotgun (WGS) entry which is preliminary data.</text>
</comment>
<proteinExistence type="predicted"/>
<gene>
    <name evidence="2" type="ORF">CFP56_038201</name>
</gene>
<protein>
    <submittedName>
        <fullName evidence="2">Uncharacterized protein</fullName>
    </submittedName>
</protein>
<evidence type="ECO:0000313" key="2">
    <source>
        <dbReference type="EMBL" id="KAK7821009.1"/>
    </source>
</evidence>
<accession>A0AAW0J435</accession>
<dbReference type="Proteomes" id="UP000237347">
    <property type="component" value="Unassembled WGS sequence"/>
</dbReference>
<keyword evidence="3" id="KW-1185">Reference proteome</keyword>
<dbReference type="EMBL" id="PKMF04000717">
    <property type="protein sequence ID" value="KAK7821009.1"/>
    <property type="molecule type" value="Genomic_DNA"/>
</dbReference>
<sequence>MSAGDASLVDDLAAEIRVRLKRRRVEAQESRRDRYRSSEVVSRNVEDLKSGLVQRRKRTVEPVRVEPERAEPVQLVQTVGNRTGEIVVREIKYLEVKKQKNRRRKRAGETVLVDEKREVRNRTGERVVGESQDSELVEASQSVGSELASETEALENEMDHPALRAFHALPLTVIEALVELVEELVGFRLEREQRNGVGWQYQVRCWSHQRRRFRGGHTVNGDDDGKEIAEDDEKRKIEANTGGQPAAANSVKLMG</sequence>